<dbReference type="EC" id="3.2.1.21" evidence="3"/>
<keyword evidence="6 7" id="KW-0326">Glycosidase</keyword>
<evidence type="ECO:0000256" key="2">
    <source>
        <dbReference type="ARBA" id="ARBA00005336"/>
    </source>
</evidence>
<dbReference type="PANTHER" id="PTHR30620:SF16">
    <property type="entry name" value="LYSOSOMAL BETA GLUCOSIDASE"/>
    <property type="match status" value="1"/>
</dbReference>
<dbReference type="Pfam" id="PF01915">
    <property type="entry name" value="Glyco_hydro_3_C"/>
    <property type="match status" value="1"/>
</dbReference>
<gene>
    <name evidence="9" type="ORF">J2W68_003247</name>
</gene>
<keyword evidence="10" id="KW-1185">Reference proteome</keyword>
<dbReference type="PROSITE" id="PS00775">
    <property type="entry name" value="GLYCOSYL_HYDROL_F3"/>
    <property type="match status" value="1"/>
</dbReference>
<dbReference type="Pfam" id="PF14310">
    <property type="entry name" value="Fn3-like"/>
    <property type="match status" value="1"/>
</dbReference>
<feature type="domain" description="Fibronectin type III-like" evidence="8">
    <location>
        <begin position="643"/>
        <end position="712"/>
    </location>
</feature>
<dbReference type="InterPro" id="IPR051915">
    <property type="entry name" value="Cellulose_Degrad_GH3"/>
</dbReference>
<dbReference type="Pfam" id="PF00933">
    <property type="entry name" value="Glyco_hydro_3"/>
    <property type="match status" value="1"/>
</dbReference>
<dbReference type="EMBL" id="JAVDWO010000016">
    <property type="protein sequence ID" value="MDR7194499.1"/>
    <property type="molecule type" value="Genomic_DNA"/>
</dbReference>
<dbReference type="Gene3D" id="2.60.40.10">
    <property type="entry name" value="Immunoglobulins"/>
    <property type="match status" value="1"/>
</dbReference>
<comment type="similarity">
    <text evidence="2 7">Belongs to the glycosyl hydrolase 3 family.</text>
</comment>
<dbReference type="Proteomes" id="UP001256588">
    <property type="component" value="Unassembled WGS sequence"/>
</dbReference>
<evidence type="ECO:0000259" key="8">
    <source>
        <dbReference type="SMART" id="SM01217"/>
    </source>
</evidence>
<accession>A0ABU1Y0E8</accession>
<dbReference type="InterPro" id="IPR017853">
    <property type="entry name" value="GH"/>
</dbReference>
<dbReference type="InterPro" id="IPR001764">
    <property type="entry name" value="Glyco_hydro_3_N"/>
</dbReference>
<dbReference type="InterPro" id="IPR013783">
    <property type="entry name" value="Ig-like_fold"/>
</dbReference>
<organism evidence="9 10">
    <name type="scientific">Luteimonas terrae</name>
    <dbReference type="NCBI Taxonomy" id="1530191"/>
    <lineage>
        <taxon>Bacteria</taxon>
        <taxon>Pseudomonadati</taxon>
        <taxon>Pseudomonadota</taxon>
        <taxon>Gammaproteobacteria</taxon>
        <taxon>Lysobacterales</taxon>
        <taxon>Lysobacteraceae</taxon>
        <taxon>Luteimonas</taxon>
    </lineage>
</organism>
<dbReference type="InterPro" id="IPR019800">
    <property type="entry name" value="Glyco_hydro_3_AS"/>
</dbReference>
<comment type="catalytic activity">
    <reaction evidence="1">
        <text>Hydrolysis of terminal, non-reducing beta-D-glucosyl residues with release of beta-D-glucose.</text>
        <dbReference type="EC" id="3.2.1.21"/>
    </reaction>
</comment>
<dbReference type="PANTHER" id="PTHR30620">
    <property type="entry name" value="PERIPLASMIC BETA-GLUCOSIDASE-RELATED"/>
    <property type="match status" value="1"/>
</dbReference>
<dbReference type="PRINTS" id="PR00133">
    <property type="entry name" value="GLHYDRLASE3"/>
</dbReference>
<name>A0ABU1Y0E8_9GAMM</name>
<dbReference type="InterPro" id="IPR002772">
    <property type="entry name" value="Glyco_hydro_3_C"/>
</dbReference>
<evidence type="ECO:0000256" key="1">
    <source>
        <dbReference type="ARBA" id="ARBA00000448"/>
    </source>
</evidence>
<sequence length="725" mass="78005">MRLDDRLEALLARMTLEEKIGQLGIFADMLRPFAADVNPEMNELNAGELREQIRAGRVGAVFNGVGAVQGRESQRIAVEESRLGIPLLMGADVIHGMRTVFPIPLGEAASFEPELAQRTARAAAIEATACGLHWTFAPTLDIARDQRWGRVAEAAGEDVVLGNAFSAARVRGFQGDDLTANDSMLATPKHFVGYGAVMGGLDYNSVEMSEGTLRDVHLPPFKAALDAGALTVMSAFNDINGVPASAHDGLLTDLLRGEWGFKGFVVSDYTADFELVAHGFAGDDREATKLSFTAGVDMSMQSGLYAAHLPDLVASGEVPMDAIDQGVRRVLAVKQAIGLFDNPYRSLDPEVEAALDPEALHGALALDAARRSIVLLKNDDDLLPLRKSGQKLALIGPYARDRDNIEGCWTLFGDKHLHVNLEDGLRAALEDAAALDVVDGCGMEDAIDGGIEAAVEAARAADVVLLAIGEPQGYSGEAQSRTQIVVPPAQQALAEAVAATGTPVVVLLRHGRALALHGAVRDAQAILATWFLGTATGPAVAEVLFGDYNPSARLPVSFPRDSGQQPLYYNRQRTGRPELPTMSEFKSRWREMPHSALYPFGHGLSYTRFVYGDVELSSDTLDWDGTLTVSVTLRNDGTRFGEEVVQLYVHDRVASRVRPIRELKDFRKVALAPGEHTTVAFTLQREQLAFTTRSGAFAAEPGLFDVWIAPDSEGGTAAQFTLLKA</sequence>
<evidence type="ECO:0000256" key="7">
    <source>
        <dbReference type="RuleBase" id="RU361161"/>
    </source>
</evidence>
<keyword evidence="4" id="KW-0732">Signal</keyword>
<dbReference type="Gene3D" id="3.40.50.1700">
    <property type="entry name" value="Glycoside hydrolase family 3 C-terminal domain"/>
    <property type="match status" value="1"/>
</dbReference>
<dbReference type="InterPro" id="IPR036881">
    <property type="entry name" value="Glyco_hydro_3_C_sf"/>
</dbReference>
<evidence type="ECO:0000256" key="6">
    <source>
        <dbReference type="ARBA" id="ARBA00023295"/>
    </source>
</evidence>
<keyword evidence="5 7" id="KW-0378">Hydrolase</keyword>
<reference evidence="9 10" key="1">
    <citation type="submission" date="2023-07" db="EMBL/GenBank/DDBJ databases">
        <title>Sorghum-associated microbial communities from plants grown in Nebraska, USA.</title>
        <authorList>
            <person name="Schachtman D."/>
        </authorList>
    </citation>
    <scope>NUCLEOTIDE SEQUENCE [LARGE SCALE GENOMIC DNA]</scope>
    <source>
        <strain evidence="9 10">4099</strain>
    </source>
</reference>
<dbReference type="SMART" id="SM01217">
    <property type="entry name" value="Fn3_like"/>
    <property type="match status" value="1"/>
</dbReference>
<dbReference type="Gene3D" id="3.20.20.300">
    <property type="entry name" value="Glycoside hydrolase, family 3, N-terminal domain"/>
    <property type="match status" value="1"/>
</dbReference>
<dbReference type="GO" id="GO:0008422">
    <property type="term" value="F:beta-glucosidase activity"/>
    <property type="evidence" value="ECO:0007669"/>
    <property type="project" value="UniProtKB-EC"/>
</dbReference>
<dbReference type="InterPro" id="IPR026891">
    <property type="entry name" value="Fn3-like"/>
</dbReference>
<proteinExistence type="inferred from homology"/>
<evidence type="ECO:0000256" key="5">
    <source>
        <dbReference type="ARBA" id="ARBA00022801"/>
    </source>
</evidence>
<protein>
    <recommendedName>
        <fullName evidence="3">beta-glucosidase</fullName>
        <ecNumber evidence="3">3.2.1.21</ecNumber>
    </recommendedName>
</protein>
<evidence type="ECO:0000313" key="9">
    <source>
        <dbReference type="EMBL" id="MDR7194499.1"/>
    </source>
</evidence>
<evidence type="ECO:0000256" key="4">
    <source>
        <dbReference type="ARBA" id="ARBA00022729"/>
    </source>
</evidence>
<dbReference type="SUPFAM" id="SSF52279">
    <property type="entry name" value="Beta-D-glucan exohydrolase, C-terminal domain"/>
    <property type="match status" value="1"/>
</dbReference>
<comment type="caution">
    <text evidence="9">The sequence shown here is derived from an EMBL/GenBank/DDBJ whole genome shotgun (WGS) entry which is preliminary data.</text>
</comment>
<dbReference type="SUPFAM" id="SSF51445">
    <property type="entry name" value="(Trans)glycosidases"/>
    <property type="match status" value="1"/>
</dbReference>
<evidence type="ECO:0000256" key="3">
    <source>
        <dbReference type="ARBA" id="ARBA00012744"/>
    </source>
</evidence>
<dbReference type="RefSeq" id="WP_310237884.1">
    <property type="nucleotide sequence ID" value="NZ_JAVDWO010000016.1"/>
</dbReference>
<dbReference type="InterPro" id="IPR036962">
    <property type="entry name" value="Glyco_hydro_3_N_sf"/>
</dbReference>
<evidence type="ECO:0000313" key="10">
    <source>
        <dbReference type="Proteomes" id="UP001256588"/>
    </source>
</evidence>